<sequence length="199" mass="22789">MREKTEQQMRYSEQVQKDLSMMPRRIDNQSHAIFSFIAQRDNKINLQVAESSRKIAEESRLDNLLNVKLAKVTAQMAEETRQDSAAMKTIAVLTLTFLPGTAVASFFSMNGMFNWDASEGHPIASPYLYVFFVVTIPLTLLVYAGWVLWFRRLEQKYKVNAADVDFAAVESDLMRRMRTATNSWNFEKQATLGAADMQQ</sequence>
<keyword evidence="3" id="KW-1185">Reference proteome</keyword>
<keyword evidence="1" id="KW-0472">Membrane</keyword>
<dbReference type="VEuPathDB" id="FungiDB:MYCFIDRAFT_210582"/>
<protein>
    <submittedName>
        <fullName evidence="2">Uncharacterized protein</fullName>
    </submittedName>
</protein>
<evidence type="ECO:0000256" key="1">
    <source>
        <dbReference type="SAM" id="Phobius"/>
    </source>
</evidence>
<proteinExistence type="predicted"/>
<feature type="transmembrane region" description="Helical" evidence="1">
    <location>
        <begin position="127"/>
        <end position="150"/>
    </location>
</feature>
<dbReference type="Gene3D" id="1.20.58.340">
    <property type="entry name" value="Magnesium transport protein CorA, transmembrane region"/>
    <property type="match status" value="1"/>
</dbReference>
<dbReference type="eggNOG" id="ENOG502SS3N">
    <property type="taxonomic scope" value="Eukaryota"/>
</dbReference>
<name>M2ZA16_PSEFD</name>
<gene>
    <name evidence="2" type="ORF">MYCFIDRAFT_210582</name>
</gene>
<dbReference type="RefSeq" id="XP_007923879.1">
    <property type="nucleotide sequence ID" value="XM_007925688.1"/>
</dbReference>
<dbReference type="GeneID" id="19337130"/>
<dbReference type="EMBL" id="KB446556">
    <property type="protein sequence ID" value="EME86690.1"/>
    <property type="molecule type" value="Genomic_DNA"/>
</dbReference>
<evidence type="ECO:0000313" key="3">
    <source>
        <dbReference type="Proteomes" id="UP000016932"/>
    </source>
</evidence>
<feature type="transmembrane region" description="Helical" evidence="1">
    <location>
        <begin position="85"/>
        <end position="107"/>
    </location>
</feature>
<accession>M2ZA16</accession>
<organism evidence="2 3">
    <name type="scientific">Pseudocercospora fijiensis (strain CIRAD86)</name>
    <name type="common">Black leaf streak disease fungus</name>
    <name type="synonym">Mycosphaerella fijiensis</name>
    <dbReference type="NCBI Taxonomy" id="383855"/>
    <lineage>
        <taxon>Eukaryota</taxon>
        <taxon>Fungi</taxon>
        <taxon>Dikarya</taxon>
        <taxon>Ascomycota</taxon>
        <taxon>Pezizomycotina</taxon>
        <taxon>Dothideomycetes</taxon>
        <taxon>Dothideomycetidae</taxon>
        <taxon>Mycosphaerellales</taxon>
        <taxon>Mycosphaerellaceae</taxon>
        <taxon>Pseudocercospora</taxon>
    </lineage>
</organism>
<keyword evidence="1" id="KW-1133">Transmembrane helix</keyword>
<reference evidence="2 3" key="1">
    <citation type="journal article" date="2012" name="PLoS Pathog.">
        <title>Diverse lifestyles and strategies of plant pathogenesis encoded in the genomes of eighteen Dothideomycetes fungi.</title>
        <authorList>
            <person name="Ohm R.A."/>
            <person name="Feau N."/>
            <person name="Henrissat B."/>
            <person name="Schoch C.L."/>
            <person name="Horwitz B.A."/>
            <person name="Barry K.W."/>
            <person name="Condon B.J."/>
            <person name="Copeland A.C."/>
            <person name="Dhillon B."/>
            <person name="Glaser F."/>
            <person name="Hesse C.N."/>
            <person name="Kosti I."/>
            <person name="LaButti K."/>
            <person name="Lindquist E.A."/>
            <person name="Lucas S."/>
            <person name="Salamov A.A."/>
            <person name="Bradshaw R.E."/>
            <person name="Ciuffetti L."/>
            <person name="Hamelin R.C."/>
            <person name="Kema G.H.J."/>
            <person name="Lawrence C."/>
            <person name="Scott J.A."/>
            <person name="Spatafora J.W."/>
            <person name="Turgeon B.G."/>
            <person name="de Wit P.J.G.M."/>
            <person name="Zhong S."/>
            <person name="Goodwin S.B."/>
            <person name="Grigoriev I.V."/>
        </authorList>
    </citation>
    <scope>NUCLEOTIDE SEQUENCE [LARGE SCALE GENOMIC DNA]</scope>
    <source>
        <strain evidence="2 3">CIRAD86</strain>
    </source>
</reference>
<dbReference type="KEGG" id="pfj:MYCFIDRAFT_210582"/>
<keyword evidence="1" id="KW-0812">Transmembrane</keyword>
<dbReference type="AlphaFoldDB" id="M2ZA16"/>
<evidence type="ECO:0000313" key="2">
    <source>
        <dbReference type="EMBL" id="EME86690.1"/>
    </source>
</evidence>
<dbReference type="OrthoDB" id="2830640at2759"/>
<dbReference type="Proteomes" id="UP000016932">
    <property type="component" value="Unassembled WGS sequence"/>
</dbReference>
<dbReference type="HOGENOM" id="CLU_1372728_0_0_1"/>